<gene>
    <name evidence="2" type="ORF">UFOPK2282_01086</name>
</gene>
<dbReference type="AlphaFoldDB" id="A0A6J6MA99"/>
<proteinExistence type="predicted"/>
<organism evidence="2">
    <name type="scientific">freshwater metagenome</name>
    <dbReference type="NCBI Taxonomy" id="449393"/>
    <lineage>
        <taxon>unclassified sequences</taxon>
        <taxon>metagenomes</taxon>
        <taxon>ecological metagenomes</taxon>
    </lineage>
</organism>
<keyword evidence="1" id="KW-0812">Transmembrane</keyword>
<protein>
    <submittedName>
        <fullName evidence="2">Unannotated protein</fullName>
    </submittedName>
</protein>
<feature type="transmembrane region" description="Helical" evidence="1">
    <location>
        <begin position="22"/>
        <end position="45"/>
    </location>
</feature>
<reference evidence="2" key="1">
    <citation type="submission" date="2020-05" db="EMBL/GenBank/DDBJ databases">
        <authorList>
            <person name="Chiriac C."/>
            <person name="Salcher M."/>
            <person name="Ghai R."/>
            <person name="Kavagutti S V."/>
        </authorList>
    </citation>
    <scope>NUCLEOTIDE SEQUENCE</scope>
</reference>
<name>A0A6J6MA99_9ZZZZ</name>
<evidence type="ECO:0000256" key="1">
    <source>
        <dbReference type="SAM" id="Phobius"/>
    </source>
</evidence>
<evidence type="ECO:0000313" key="2">
    <source>
        <dbReference type="EMBL" id="CAB4671141.1"/>
    </source>
</evidence>
<dbReference type="EMBL" id="CAEZWR010000132">
    <property type="protein sequence ID" value="CAB4671141.1"/>
    <property type="molecule type" value="Genomic_DNA"/>
</dbReference>
<keyword evidence="1" id="KW-1133">Transmembrane helix</keyword>
<keyword evidence="1" id="KW-0472">Membrane</keyword>
<accession>A0A6J6MA99</accession>
<sequence length="47" mass="4621">MRSKPHVAQPWVPAGTGVRQPAVGVAVGVGVFEGVGVAVGAALLVMP</sequence>